<evidence type="ECO:0000256" key="4">
    <source>
        <dbReference type="ARBA" id="ARBA00022692"/>
    </source>
</evidence>
<dbReference type="PANTHER" id="PTHR30012:SF0">
    <property type="entry name" value="TYPE II SECRETION SYSTEM PROTEIN F-RELATED"/>
    <property type="match status" value="1"/>
</dbReference>
<evidence type="ECO:0000256" key="2">
    <source>
        <dbReference type="ARBA" id="ARBA00005745"/>
    </source>
</evidence>
<organism evidence="9 10">
    <name type="scientific">Pseudoalteromonas holothuriae</name>
    <dbReference type="NCBI Taxonomy" id="2963714"/>
    <lineage>
        <taxon>Bacteria</taxon>
        <taxon>Pseudomonadati</taxon>
        <taxon>Pseudomonadota</taxon>
        <taxon>Gammaproteobacteria</taxon>
        <taxon>Alteromonadales</taxon>
        <taxon>Pseudoalteromonadaceae</taxon>
        <taxon>Pseudoalteromonas</taxon>
    </lineage>
</organism>
<dbReference type="Pfam" id="PF00482">
    <property type="entry name" value="T2SSF"/>
    <property type="match status" value="2"/>
</dbReference>
<dbReference type="Proteomes" id="UP001152485">
    <property type="component" value="Unassembled WGS sequence"/>
</dbReference>
<feature type="transmembrane region" description="Helical" evidence="7">
    <location>
        <begin position="370"/>
        <end position="391"/>
    </location>
</feature>
<evidence type="ECO:0000313" key="10">
    <source>
        <dbReference type="Proteomes" id="UP001152485"/>
    </source>
</evidence>
<evidence type="ECO:0000256" key="3">
    <source>
        <dbReference type="ARBA" id="ARBA00022475"/>
    </source>
</evidence>
<feature type="domain" description="Type II secretion system protein GspF" evidence="8">
    <location>
        <begin position="271"/>
        <end position="388"/>
    </location>
</feature>
<evidence type="ECO:0000256" key="6">
    <source>
        <dbReference type="ARBA" id="ARBA00023136"/>
    </source>
</evidence>
<keyword evidence="5 7" id="KW-1133">Transmembrane helix</keyword>
<dbReference type="Gene3D" id="1.20.81.30">
    <property type="entry name" value="Type II secretion system (T2SS), domain F"/>
    <property type="match status" value="2"/>
</dbReference>
<dbReference type="EMBL" id="CAMAPD010000003">
    <property type="protein sequence ID" value="CAH9052699.1"/>
    <property type="molecule type" value="Genomic_DNA"/>
</dbReference>
<evidence type="ECO:0000256" key="7">
    <source>
        <dbReference type="SAM" id="Phobius"/>
    </source>
</evidence>
<evidence type="ECO:0000313" key="9">
    <source>
        <dbReference type="EMBL" id="CAH9052699.1"/>
    </source>
</evidence>
<comment type="caution">
    <text evidence="9">The sequence shown here is derived from an EMBL/GenBank/DDBJ whole genome shotgun (WGS) entry which is preliminary data.</text>
</comment>
<evidence type="ECO:0000259" key="8">
    <source>
        <dbReference type="Pfam" id="PF00482"/>
    </source>
</evidence>
<dbReference type="InterPro" id="IPR018076">
    <property type="entry name" value="T2SS_GspF_dom"/>
</dbReference>
<protein>
    <submittedName>
        <fullName evidence="9">Type II secretion system protein F</fullName>
    </submittedName>
</protein>
<dbReference type="InterPro" id="IPR042094">
    <property type="entry name" value="T2SS_GspF_sf"/>
</dbReference>
<comment type="similarity">
    <text evidence="2">Belongs to the GSP F family.</text>
</comment>
<keyword evidence="6 7" id="KW-0472">Membrane</keyword>
<keyword evidence="3" id="KW-1003">Cell membrane</keyword>
<dbReference type="PANTHER" id="PTHR30012">
    <property type="entry name" value="GENERAL SECRETION PATHWAY PROTEIN"/>
    <property type="match status" value="1"/>
</dbReference>
<feature type="transmembrane region" description="Helical" evidence="7">
    <location>
        <begin position="217"/>
        <end position="236"/>
    </location>
</feature>
<keyword evidence="4 7" id="KW-0812">Transmembrane</keyword>
<name>A0ABN8UHF6_9GAMM</name>
<gene>
    <name evidence="9" type="primary">epsF_1</name>
    <name evidence="9" type="ORF">PSECIP111951_00672</name>
</gene>
<evidence type="ECO:0000256" key="1">
    <source>
        <dbReference type="ARBA" id="ARBA00004651"/>
    </source>
</evidence>
<reference evidence="9 10" key="1">
    <citation type="submission" date="2022-07" db="EMBL/GenBank/DDBJ databases">
        <authorList>
            <person name="Criscuolo A."/>
        </authorList>
    </citation>
    <scope>NUCLEOTIDE SEQUENCE [LARGE SCALE GENOMIC DNA]</scope>
    <source>
        <strain evidence="10">CIP 111951</strain>
    </source>
</reference>
<sequence>MPNFKYKALDSSGAKVEGYVEHNSQEGAIKLLEAQGLYTLQIKEEHNKKALFSSSKVSLADLEFLTAELSLLLSSGVKIDKGLDIIRKTKAKPALADMLQDISKRLKGGESLSTACKAHPQTFDKLYCNLIELGEASGNLTEIFSDLAKDLKFKRELRAKIIGSLSYPAVIFFVCILSVLFIFNFIIPKMAEMFREAENLPWYTQMMLSVSDWMVNYQWFLVLGTVASVFGFVSLLKHERFTDSLDRIALRLPFFSYLIVAVERIRFNSGLAMMIRSGVVIDKALKLATGNVKNHVLRHQLDIAQQKVNRGSALSPALSQTELYPDFFVSLLEVGEESGHLEKVFSEIASRSRQEFESWTQKVTTLLEPLMILFMGGIVGGVVVVMLLSMVSMNDIGL</sequence>
<proteinExistence type="inferred from homology"/>
<accession>A0ABN8UHF6</accession>
<dbReference type="PRINTS" id="PR00812">
    <property type="entry name" value="BCTERIALGSPF"/>
</dbReference>
<feature type="transmembrane region" description="Helical" evidence="7">
    <location>
        <begin position="161"/>
        <end position="187"/>
    </location>
</feature>
<dbReference type="InterPro" id="IPR003004">
    <property type="entry name" value="GspF/PilC"/>
</dbReference>
<feature type="domain" description="Type II secretion system protein GspF" evidence="8">
    <location>
        <begin position="67"/>
        <end position="188"/>
    </location>
</feature>
<evidence type="ECO:0000256" key="5">
    <source>
        <dbReference type="ARBA" id="ARBA00022989"/>
    </source>
</evidence>
<comment type="subcellular location">
    <subcellularLocation>
        <location evidence="1">Cell membrane</location>
        <topology evidence="1">Multi-pass membrane protein</topology>
    </subcellularLocation>
</comment>